<keyword evidence="5" id="KW-1185">Reference proteome</keyword>
<keyword evidence="1" id="KW-0680">Restriction system</keyword>
<dbReference type="EMBL" id="JAIVFP010000001">
    <property type="protein sequence ID" value="MCI4684770.1"/>
    <property type="molecule type" value="Genomic_DNA"/>
</dbReference>
<dbReference type="PANTHER" id="PTHR43140:SF1">
    <property type="entry name" value="TYPE I RESTRICTION ENZYME ECOKI SPECIFICITY SUBUNIT"/>
    <property type="match status" value="1"/>
</dbReference>
<dbReference type="InterPro" id="IPR051212">
    <property type="entry name" value="Type-I_RE_S_subunit"/>
</dbReference>
<dbReference type="Gene3D" id="3.90.220.20">
    <property type="entry name" value="DNA methylase specificity domains"/>
    <property type="match status" value="1"/>
</dbReference>
<organism evidence="4 5">
    <name type="scientific">Candidatus Rhodoblastus alkanivorans</name>
    <dbReference type="NCBI Taxonomy" id="2954117"/>
    <lineage>
        <taxon>Bacteria</taxon>
        <taxon>Pseudomonadati</taxon>
        <taxon>Pseudomonadota</taxon>
        <taxon>Alphaproteobacteria</taxon>
        <taxon>Hyphomicrobiales</taxon>
        <taxon>Rhodoblastaceae</taxon>
        <taxon>Rhodoblastus</taxon>
    </lineage>
</organism>
<keyword evidence="2" id="KW-0238">DNA-binding</keyword>
<comment type="caution">
    <text evidence="4">The sequence shown here is derived from an EMBL/GenBank/DDBJ whole genome shotgun (WGS) entry which is preliminary data.</text>
</comment>
<feature type="region of interest" description="Disordered" evidence="3">
    <location>
        <begin position="331"/>
        <end position="352"/>
    </location>
</feature>
<gene>
    <name evidence="4" type="ORF">K2U94_18705</name>
</gene>
<protein>
    <recommendedName>
        <fullName evidence="6">Type I restriction modification DNA specificity domain-containing protein</fullName>
    </recommendedName>
</protein>
<name>A0ABS9ZBB3_9HYPH</name>
<dbReference type="InterPro" id="IPR044946">
    <property type="entry name" value="Restrct_endonuc_typeI_TRD_sf"/>
</dbReference>
<evidence type="ECO:0000313" key="4">
    <source>
        <dbReference type="EMBL" id="MCI4684770.1"/>
    </source>
</evidence>
<evidence type="ECO:0000256" key="1">
    <source>
        <dbReference type="ARBA" id="ARBA00022747"/>
    </source>
</evidence>
<proteinExistence type="predicted"/>
<reference evidence="4" key="1">
    <citation type="journal article" date="2022" name="ISME J.">
        <title>Identification of active gaseous-alkane degraders at natural gas seeps.</title>
        <authorList>
            <person name="Farhan Ul Haque M."/>
            <person name="Hernandez M."/>
            <person name="Crombie A.T."/>
            <person name="Murrell J.C."/>
        </authorList>
    </citation>
    <scope>NUCLEOTIDE SEQUENCE</scope>
    <source>
        <strain evidence="4">PC2</strain>
    </source>
</reference>
<dbReference type="PANTHER" id="PTHR43140">
    <property type="entry name" value="TYPE-1 RESTRICTION ENZYME ECOKI SPECIFICITY PROTEIN"/>
    <property type="match status" value="1"/>
</dbReference>
<dbReference type="RefSeq" id="WP_243068651.1">
    <property type="nucleotide sequence ID" value="NZ_JAIVFK010000005.1"/>
</dbReference>
<accession>A0ABS9ZBB3</accession>
<dbReference type="Proteomes" id="UP001139104">
    <property type="component" value="Unassembled WGS sequence"/>
</dbReference>
<evidence type="ECO:0000256" key="2">
    <source>
        <dbReference type="ARBA" id="ARBA00023125"/>
    </source>
</evidence>
<evidence type="ECO:0008006" key="6">
    <source>
        <dbReference type="Google" id="ProtNLM"/>
    </source>
</evidence>
<dbReference type="SUPFAM" id="SSF116734">
    <property type="entry name" value="DNA methylase specificity domain"/>
    <property type="match status" value="1"/>
</dbReference>
<evidence type="ECO:0000256" key="3">
    <source>
        <dbReference type="SAM" id="MobiDB-lite"/>
    </source>
</evidence>
<sequence length="413" mass="45674">MNTERLLKHYAHIADAPDAAARLRRFILDLAVRGKLVPQEPKNESAFALLKQIAVEKARLVKIGEIRKEKPLPSIKLGMEPFKLPAGWALVRLGTIIHLVSGQHLQPPEYSDDPNAGLPYITGPSDFGSNGLQITRFALVQKAVATRGQLLLTVKGSGVGKTTTCDIDEVAISRQLMALTAIGWDSQFLVMITHLLAETLQMRARSLIPGISREDVEEFVVGLPPLDEQRRIVAKVDELMALCDRLETARGTREAKRDFFAAASLARLNAPDRETFADDARFALNALPALTARPDQIKQIRQTILNLAVRGKLVPQDDGDEPALELSRRIAKTKSESNRSARQTRNDNCGLDDARASFDLPKTWSWTTLGALALDMRYGTSKKCEYEIEGTPVLRIPNVSEPDLKLVDRPRGP</sequence>
<evidence type="ECO:0000313" key="5">
    <source>
        <dbReference type="Proteomes" id="UP001139104"/>
    </source>
</evidence>